<keyword evidence="2" id="KW-1185">Reference proteome</keyword>
<sequence length="88" mass="9916">MTGFCKNPLNLQLPQVSINKEVTENLLISNSLWHGYCINPLSLPRRIGDPRLSLLFKIKTSSQLRNNAFRMLGLGQKGECHVGSYTED</sequence>
<evidence type="ECO:0000313" key="1">
    <source>
        <dbReference type="EMBL" id="SMP44280.1"/>
    </source>
</evidence>
<evidence type="ECO:0000313" key="2">
    <source>
        <dbReference type="Proteomes" id="UP001158067"/>
    </source>
</evidence>
<accession>A0ABY1PVF8</accession>
<protein>
    <submittedName>
        <fullName evidence="1">Uncharacterized protein</fullName>
    </submittedName>
</protein>
<gene>
    <name evidence="1" type="ORF">SAMN06265222_1011112</name>
</gene>
<dbReference type="EMBL" id="FXUG01000001">
    <property type="protein sequence ID" value="SMP44280.1"/>
    <property type="molecule type" value="Genomic_DNA"/>
</dbReference>
<reference evidence="1 2" key="1">
    <citation type="submission" date="2017-05" db="EMBL/GenBank/DDBJ databases">
        <authorList>
            <person name="Varghese N."/>
            <person name="Submissions S."/>
        </authorList>
    </citation>
    <scope>NUCLEOTIDE SEQUENCE [LARGE SCALE GENOMIC DNA]</scope>
    <source>
        <strain evidence="1 2">DSM 25457</strain>
    </source>
</reference>
<organism evidence="1 2">
    <name type="scientific">Neorhodopirellula lusitana</name>
    <dbReference type="NCBI Taxonomy" id="445327"/>
    <lineage>
        <taxon>Bacteria</taxon>
        <taxon>Pseudomonadati</taxon>
        <taxon>Planctomycetota</taxon>
        <taxon>Planctomycetia</taxon>
        <taxon>Pirellulales</taxon>
        <taxon>Pirellulaceae</taxon>
        <taxon>Neorhodopirellula</taxon>
    </lineage>
</organism>
<name>A0ABY1PVF8_9BACT</name>
<dbReference type="Proteomes" id="UP001158067">
    <property type="component" value="Unassembled WGS sequence"/>
</dbReference>
<proteinExistence type="predicted"/>
<comment type="caution">
    <text evidence="1">The sequence shown here is derived from an EMBL/GenBank/DDBJ whole genome shotgun (WGS) entry which is preliminary data.</text>
</comment>